<evidence type="ECO:0000256" key="1">
    <source>
        <dbReference type="SAM" id="MobiDB-lite"/>
    </source>
</evidence>
<dbReference type="Proteomes" id="UP001251528">
    <property type="component" value="Unassembled WGS sequence"/>
</dbReference>
<feature type="region of interest" description="Disordered" evidence="1">
    <location>
        <begin position="242"/>
        <end position="297"/>
    </location>
</feature>
<reference evidence="2" key="1">
    <citation type="submission" date="2023-06" db="EMBL/GenBank/DDBJ databases">
        <title>Conoideocrella luteorostrata (Hypocreales: Clavicipitaceae), a potential biocontrol fungus for elongate hemlock scale in United States Christmas tree production areas.</title>
        <authorList>
            <person name="Barrett H."/>
            <person name="Lovett B."/>
            <person name="Macias A.M."/>
            <person name="Stajich J.E."/>
            <person name="Kasson M.T."/>
        </authorList>
    </citation>
    <scope>NUCLEOTIDE SEQUENCE</scope>
    <source>
        <strain evidence="2">ARSEF 14590</strain>
    </source>
</reference>
<dbReference type="EMBL" id="JASWJB010000001">
    <property type="protein sequence ID" value="KAK2617033.1"/>
    <property type="molecule type" value="Genomic_DNA"/>
</dbReference>
<name>A0AAJ0G4B6_9HYPO</name>
<evidence type="ECO:0000313" key="3">
    <source>
        <dbReference type="Proteomes" id="UP001251528"/>
    </source>
</evidence>
<sequence>MNSDVSLEYQTFWTHPRKSLNAHNKPSECRSSTPRAVRRSAHEQICTVDRELPSGCNDVDTDRNHNDVQSGRLVRFPDGLLGQEFAAEDLMRIARQQAATIGPAVEATQSAYARASPPASDTVCFSKSPSASHSTPATVYDNDIPLEYGIDVPFPLDPALLDTSIDGASNDARIDTASLVEAGECLTSCDTPALISCGSTPNVAFAAAGLPKRAMRSLSCPRAQIGSHEAAKSHRRLCKSMSPVHENSMPDVGSRSQDDVSRGLKNTVETRSWRVISRRHRHQSESGWKGSRKTKVV</sequence>
<organism evidence="2 3">
    <name type="scientific">Conoideocrella luteorostrata</name>
    <dbReference type="NCBI Taxonomy" id="1105319"/>
    <lineage>
        <taxon>Eukaryota</taxon>
        <taxon>Fungi</taxon>
        <taxon>Dikarya</taxon>
        <taxon>Ascomycota</taxon>
        <taxon>Pezizomycotina</taxon>
        <taxon>Sordariomycetes</taxon>
        <taxon>Hypocreomycetidae</taxon>
        <taxon>Hypocreales</taxon>
        <taxon>Clavicipitaceae</taxon>
        <taxon>Conoideocrella</taxon>
    </lineage>
</organism>
<keyword evidence="3" id="KW-1185">Reference proteome</keyword>
<protein>
    <submittedName>
        <fullName evidence="2">Uncharacterized protein</fullName>
    </submittedName>
</protein>
<gene>
    <name evidence="2" type="ORF">QQS21_000127</name>
</gene>
<comment type="caution">
    <text evidence="2">The sequence shown here is derived from an EMBL/GenBank/DDBJ whole genome shotgun (WGS) entry which is preliminary data.</text>
</comment>
<proteinExistence type="predicted"/>
<accession>A0AAJ0G4B6</accession>
<evidence type="ECO:0000313" key="2">
    <source>
        <dbReference type="EMBL" id="KAK2617033.1"/>
    </source>
</evidence>
<dbReference type="AlphaFoldDB" id="A0AAJ0G4B6"/>